<comment type="caution">
    <text evidence="1">The sequence shown here is derived from an EMBL/GenBank/DDBJ whole genome shotgun (WGS) entry which is preliminary data.</text>
</comment>
<gene>
    <name evidence="1" type="ORF">OD750_021700</name>
</gene>
<dbReference type="Proteomes" id="UP001139971">
    <property type="component" value="Unassembled WGS sequence"/>
</dbReference>
<keyword evidence="2" id="KW-1185">Reference proteome</keyword>
<accession>A0A9X3YRS3</accession>
<evidence type="ECO:0000313" key="2">
    <source>
        <dbReference type="Proteomes" id="UP001139971"/>
    </source>
</evidence>
<evidence type="ECO:0000313" key="1">
    <source>
        <dbReference type="EMBL" id="MDC8015166.1"/>
    </source>
</evidence>
<proteinExistence type="predicted"/>
<dbReference type="EMBL" id="JAOVZO020000020">
    <property type="protein sequence ID" value="MDC8015166.1"/>
    <property type="molecule type" value="Genomic_DNA"/>
</dbReference>
<protein>
    <submittedName>
        <fullName evidence="1">Uncharacterized protein</fullName>
    </submittedName>
</protein>
<sequence length="200" mass="22025">MTTTYDRTIDQLVHEVERLSVSQKIALFSSIAGALLPLYREVQERTGIGSLESIENAIAAARTFAVDGSVADWDGMIEQIAVATPHGDDLDAPDSTYQQDTAIFADMAIRYAMGDTTVSAEAIEYALEPIKTTLCLAQLDRLNPGSGKEAQRWYDELPSDPKMKAGIEGLQTSMQRLLRAERITAVLIDELSEHLRVLRP</sequence>
<dbReference type="InterPro" id="IPR023381">
    <property type="entry name" value="YP001051499.1-like_dom_sf"/>
</dbReference>
<organism evidence="1 2">
    <name type="scientific">Tahibacter soli</name>
    <dbReference type="NCBI Taxonomy" id="2983605"/>
    <lineage>
        <taxon>Bacteria</taxon>
        <taxon>Pseudomonadati</taxon>
        <taxon>Pseudomonadota</taxon>
        <taxon>Gammaproteobacteria</taxon>
        <taxon>Lysobacterales</taxon>
        <taxon>Rhodanobacteraceae</taxon>
        <taxon>Tahibacter</taxon>
    </lineage>
</organism>
<name>A0A9X3YRS3_9GAMM</name>
<dbReference type="AlphaFoldDB" id="A0A9X3YRS3"/>
<reference evidence="1" key="1">
    <citation type="submission" date="2023-02" db="EMBL/GenBank/DDBJ databases">
        <title>Tahibacter soli sp. nov. isolated from soil.</title>
        <authorList>
            <person name="Baek J.H."/>
            <person name="Lee J.K."/>
            <person name="Choi D.G."/>
            <person name="Jeon C.O."/>
        </authorList>
    </citation>
    <scope>NUCLEOTIDE SEQUENCE</scope>
    <source>
        <strain evidence="1">BL</strain>
    </source>
</reference>
<dbReference type="RefSeq" id="WP_263544185.1">
    <property type="nucleotide sequence ID" value="NZ_JAOVZO020000020.1"/>
</dbReference>
<dbReference type="Gene3D" id="1.20.1590.10">
    <property type="entry name" value="YP_001051499.1 domain like"/>
    <property type="match status" value="1"/>
</dbReference>